<keyword evidence="1" id="KW-1133">Transmembrane helix</keyword>
<name>A0A2P8CSX3_9ACTN</name>
<accession>A0A2P8CSX3</accession>
<gene>
    <name evidence="2" type="ORF">CLV63_13026</name>
</gene>
<feature type="transmembrane region" description="Helical" evidence="1">
    <location>
        <begin position="306"/>
        <end position="327"/>
    </location>
</feature>
<dbReference type="AlphaFoldDB" id="A0A2P8CSX3"/>
<comment type="caution">
    <text evidence="2">The sequence shown here is derived from an EMBL/GenBank/DDBJ whole genome shotgun (WGS) entry which is preliminary data.</text>
</comment>
<feature type="transmembrane region" description="Helical" evidence="1">
    <location>
        <begin position="187"/>
        <end position="212"/>
    </location>
</feature>
<feature type="transmembrane region" description="Helical" evidence="1">
    <location>
        <begin position="69"/>
        <end position="86"/>
    </location>
</feature>
<feature type="transmembrane region" description="Helical" evidence="1">
    <location>
        <begin position="45"/>
        <end position="62"/>
    </location>
</feature>
<keyword evidence="1" id="KW-0472">Membrane</keyword>
<keyword evidence="3" id="KW-1185">Reference proteome</keyword>
<feature type="transmembrane region" description="Helical" evidence="1">
    <location>
        <begin position="155"/>
        <end position="175"/>
    </location>
</feature>
<feature type="transmembrane region" description="Helical" evidence="1">
    <location>
        <begin position="18"/>
        <end position="39"/>
    </location>
</feature>
<organism evidence="2 3">
    <name type="scientific">Murinocardiopsis flavida</name>
    <dbReference type="NCBI Taxonomy" id="645275"/>
    <lineage>
        <taxon>Bacteria</taxon>
        <taxon>Bacillati</taxon>
        <taxon>Actinomycetota</taxon>
        <taxon>Actinomycetes</taxon>
        <taxon>Streptosporangiales</taxon>
        <taxon>Nocardiopsidaceae</taxon>
        <taxon>Murinocardiopsis</taxon>
    </lineage>
</organism>
<sequence length="330" mass="34575">MGAGADMDTGLRRNWRPIVLLMVLAPVIAEILGGAMPVADFVQPGILIPFTVFLYGLPVLVIREVAARLRFGLPALWVLGMVYGLFNEGLLSETLYAGLDHAIAAHADYGVVAGIRVPWLLYILPWHGLFSVVTPIVLVDGLFPARAGRPLLPKAAAWCIAVGVGGLAVARFLLWGENREVQDTGLFAAHLTLVVAAAAALCLIAVRVAAVLRVEDGAEPRGSRWTAFATGAALYLLAFIGLSLLVEAAAPPLVTVAYFALVVACGLRAVTRRPHLARAEGTAFVLGSGSAYAGFAVVAGSLLGDVVWAATGACFLAAYLTAATRIARSR</sequence>
<evidence type="ECO:0000313" key="3">
    <source>
        <dbReference type="Proteomes" id="UP000240542"/>
    </source>
</evidence>
<feature type="transmembrane region" description="Helical" evidence="1">
    <location>
        <begin position="252"/>
        <end position="270"/>
    </location>
</feature>
<keyword evidence="1" id="KW-0812">Transmembrane</keyword>
<proteinExistence type="predicted"/>
<feature type="transmembrane region" description="Helical" evidence="1">
    <location>
        <begin position="224"/>
        <end position="246"/>
    </location>
</feature>
<reference evidence="2 3" key="1">
    <citation type="submission" date="2018-03" db="EMBL/GenBank/DDBJ databases">
        <title>Genomic Encyclopedia of Archaeal and Bacterial Type Strains, Phase II (KMG-II): from individual species to whole genera.</title>
        <authorList>
            <person name="Goeker M."/>
        </authorList>
    </citation>
    <scope>NUCLEOTIDE SEQUENCE [LARGE SCALE GENOMIC DNA]</scope>
    <source>
        <strain evidence="2 3">DSM 45312</strain>
    </source>
</reference>
<feature type="transmembrane region" description="Helical" evidence="1">
    <location>
        <begin position="282"/>
        <end position="300"/>
    </location>
</feature>
<dbReference type="Proteomes" id="UP000240542">
    <property type="component" value="Unassembled WGS sequence"/>
</dbReference>
<dbReference type="EMBL" id="PYGA01000030">
    <property type="protein sequence ID" value="PSK88064.1"/>
    <property type="molecule type" value="Genomic_DNA"/>
</dbReference>
<evidence type="ECO:0000256" key="1">
    <source>
        <dbReference type="SAM" id="Phobius"/>
    </source>
</evidence>
<feature type="transmembrane region" description="Helical" evidence="1">
    <location>
        <begin position="119"/>
        <end position="143"/>
    </location>
</feature>
<protein>
    <recommendedName>
        <fullName evidence="4">YndJ-like protein</fullName>
    </recommendedName>
</protein>
<evidence type="ECO:0008006" key="4">
    <source>
        <dbReference type="Google" id="ProtNLM"/>
    </source>
</evidence>
<evidence type="ECO:0000313" key="2">
    <source>
        <dbReference type="EMBL" id="PSK88064.1"/>
    </source>
</evidence>